<feature type="domain" description="Aminotransferase class I/classII large" evidence="1">
    <location>
        <begin position="79"/>
        <end position="377"/>
    </location>
</feature>
<dbReference type="AlphaFoldDB" id="A0A644SSX0"/>
<dbReference type="PANTHER" id="PTHR43510:SF1">
    <property type="entry name" value="AMINOTRANSFERASE FUNCTION, HYPOTHETICAL (EUROFUNG)"/>
    <property type="match status" value="1"/>
</dbReference>
<dbReference type="Pfam" id="PF00155">
    <property type="entry name" value="Aminotran_1_2"/>
    <property type="match status" value="1"/>
</dbReference>
<sequence length="399" mass="45368">MEALLFPKYSAPLWEWMLSAKKRTVLLEIKPFELERYFARHEFSARYLMSSSDCEPLALSALLALADTECRSLWQNLKLGYTYSDGHPLLRNEIAKLYQITTPADVLTAVPEEGIFIALNCLLKKGDHVICTFPGYQSLYQLAETLGCEVSHWMPEEENGWRFNPDFLAQNIRPDTSLVITNFPHNPTGAMPDREDYARILKIINKHNLWHFSDEMYRLMEYAPDTRLPAACDQSSRAVSLGGLSKSFGLPGLRSGWLACRDENMLSKMAGFKDYTTICGSATDEILSVIALRNKQTIIPSQLNRLNQNLTLLEDFMGRHKADFSWVKPKAGSVCFPRLNTDNPCMDFCRQVLEKAGIMLLPSEVYGYGQNHFRIGFGRADFPEVLQVFEDYITANSTL</sequence>
<comment type="caution">
    <text evidence="2">The sequence shown here is derived from an EMBL/GenBank/DDBJ whole genome shotgun (WGS) entry which is preliminary data.</text>
</comment>
<dbReference type="GO" id="GO:0016829">
    <property type="term" value="F:lyase activity"/>
    <property type="evidence" value="ECO:0007669"/>
    <property type="project" value="UniProtKB-KW"/>
</dbReference>
<dbReference type="InterPro" id="IPR015422">
    <property type="entry name" value="PyrdxlP-dep_Trfase_small"/>
</dbReference>
<reference evidence="2" key="1">
    <citation type="submission" date="2019-08" db="EMBL/GenBank/DDBJ databases">
        <authorList>
            <person name="Kucharzyk K."/>
            <person name="Murdoch R.W."/>
            <person name="Higgins S."/>
            <person name="Loffler F."/>
        </authorList>
    </citation>
    <scope>NUCLEOTIDE SEQUENCE</scope>
</reference>
<dbReference type="Gene3D" id="3.40.640.10">
    <property type="entry name" value="Type I PLP-dependent aspartate aminotransferase-like (Major domain)"/>
    <property type="match status" value="1"/>
</dbReference>
<protein>
    <submittedName>
        <fullName evidence="2">Capreomycidine synthase</fullName>
        <ecNumber evidence="2">4.2.1.145</ecNumber>
    </submittedName>
</protein>
<gene>
    <name evidence="2" type="primary">vioD_1</name>
    <name evidence="2" type="ORF">SDC9_03222</name>
</gene>
<dbReference type="PANTHER" id="PTHR43510">
    <property type="entry name" value="AMINOTRANSFERASE FUNCTION, HYPOTHETICAL (EUROFUNG)"/>
    <property type="match status" value="1"/>
</dbReference>
<name>A0A644SSX0_9ZZZZ</name>
<dbReference type="EC" id="4.2.1.145" evidence="2"/>
<dbReference type="Gene3D" id="3.90.1150.10">
    <property type="entry name" value="Aspartate Aminotransferase, domain 1"/>
    <property type="match status" value="1"/>
</dbReference>
<dbReference type="GO" id="GO:0030170">
    <property type="term" value="F:pyridoxal phosphate binding"/>
    <property type="evidence" value="ECO:0007669"/>
    <property type="project" value="InterPro"/>
</dbReference>
<dbReference type="InterPro" id="IPR015421">
    <property type="entry name" value="PyrdxlP-dep_Trfase_major"/>
</dbReference>
<dbReference type="EMBL" id="VSSQ01000005">
    <property type="protein sequence ID" value="MPL57713.1"/>
    <property type="molecule type" value="Genomic_DNA"/>
</dbReference>
<evidence type="ECO:0000259" key="1">
    <source>
        <dbReference type="Pfam" id="PF00155"/>
    </source>
</evidence>
<keyword evidence="2" id="KW-0456">Lyase</keyword>
<organism evidence="2">
    <name type="scientific">bioreactor metagenome</name>
    <dbReference type="NCBI Taxonomy" id="1076179"/>
    <lineage>
        <taxon>unclassified sequences</taxon>
        <taxon>metagenomes</taxon>
        <taxon>ecological metagenomes</taxon>
    </lineage>
</organism>
<dbReference type="CDD" id="cd00609">
    <property type="entry name" value="AAT_like"/>
    <property type="match status" value="1"/>
</dbReference>
<dbReference type="SUPFAM" id="SSF53383">
    <property type="entry name" value="PLP-dependent transferases"/>
    <property type="match status" value="1"/>
</dbReference>
<accession>A0A644SSX0</accession>
<evidence type="ECO:0000313" key="2">
    <source>
        <dbReference type="EMBL" id="MPL57713.1"/>
    </source>
</evidence>
<dbReference type="InterPro" id="IPR015424">
    <property type="entry name" value="PyrdxlP-dep_Trfase"/>
</dbReference>
<dbReference type="InterPro" id="IPR004839">
    <property type="entry name" value="Aminotransferase_I/II_large"/>
</dbReference>
<proteinExistence type="predicted"/>